<gene>
    <name evidence="1" type="ORF">CMEL01_16460</name>
</gene>
<proteinExistence type="predicted"/>
<accession>A0AAI9UDL8</accession>
<keyword evidence="2" id="KW-1185">Reference proteome</keyword>
<protein>
    <submittedName>
        <fullName evidence="1">Uncharacterized protein</fullName>
    </submittedName>
</protein>
<dbReference type="Proteomes" id="UP001239795">
    <property type="component" value="Unassembled WGS sequence"/>
</dbReference>
<dbReference type="AlphaFoldDB" id="A0AAI9UDL8"/>
<comment type="caution">
    <text evidence="1">The sequence shown here is derived from an EMBL/GenBank/DDBJ whole genome shotgun (WGS) entry which is preliminary data.</text>
</comment>
<name>A0AAI9UDL8_9PEZI</name>
<sequence>MKWKRIYGYDLMLSVSKAVTFVSLRDKQYCKSCNEASCSATPTPRLFRSH</sequence>
<dbReference type="EMBL" id="MLGG01000021">
    <property type="protein sequence ID" value="KAK1456447.1"/>
    <property type="molecule type" value="Genomic_DNA"/>
</dbReference>
<organism evidence="1 2">
    <name type="scientific">Colletotrichum melonis</name>
    <dbReference type="NCBI Taxonomy" id="1209925"/>
    <lineage>
        <taxon>Eukaryota</taxon>
        <taxon>Fungi</taxon>
        <taxon>Dikarya</taxon>
        <taxon>Ascomycota</taxon>
        <taxon>Pezizomycotina</taxon>
        <taxon>Sordariomycetes</taxon>
        <taxon>Hypocreomycetidae</taxon>
        <taxon>Glomerellales</taxon>
        <taxon>Glomerellaceae</taxon>
        <taxon>Colletotrichum</taxon>
        <taxon>Colletotrichum acutatum species complex</taxon>
    </lineage>
</organism>
<evidence type="ECO:0000313" key="2">
    <source>
        <dbReference type="Proteomes" id="UP001239795"/>
    </source>
</evidence>
<reference evidence="1 2" key="1">
    <citation type="submission" date="2016-10" db="EMBL/GenBank/DDBJ databases">
        <title>The genome sequence of Colletotrichum fioriniae PJ7.</title>
        <authorList>
            <person name="Baroncelli R."/>
        </authorList>
    </citation>
    <scope>NUCLEOTIDE SEQUENCE [LARGE SCALE GENOMIC DNA]</scope>
    <source>
        <strain evidence="1">Col 31</strain>
    </source>
</reference>
<evidence type="ECO:0000313" key="1">
    <source>
        <dbReference type="EMBL" id="KAK1456447.1"/>
    </source>
</evidence>